<dbReference type="AlphaFoldDB" id="A0A8T0NVF2"/>
<accession>A0A8T0NVF2</accession>
<evidence type="ECO:0000313" key="2">
    <source>
        <dbReference type="EMBL" id="KAG2551116.1"/>
    </source>
</evidence>
<dbReference type="Proteomes" id="UP000823388">
    <property type="component" value="Chromosome 9K"/>
</dbReference>
<reference evidence="2" key="1">
    <citation type="submission" date="2020-05" db="EMBL/GenBank/DDBJ databases">
        <title>WGS assembly of Panicum virgatum.</title>
        <authorList>
            <person name="Lovell J.T."/>
            <person name="Jenkins J."/>
            <person name="Shu S."/>
            <person name="Juenger T.E."/>
            <person name="Schmutz J."/>
        </authorList>
    </citation>
    <scope>NUCLEOTIDE SEQUENCE</scope>
    <source>
        <strain evidence="2">AP13</strain>
    </source>
</reference>
<organism evidence="2 3">
    <name type="scientific">Panicum virgatum</name>
    <name type="common">Blackwell switchgrass</name>
    <dbReference type="NCBI Taxonomy" id="38727"/>
    <lineage>
        <taxon>Eukaryota</taxon>
        <taxon>Viridiplantae</taxon>
        <taxon>Streptophyta</taxon>
        <taxon>Embryophyta</taxon>
        <taxon>Tracheophyta</taxon>
        <taxon>Spermatophyta</taxon>
        <taxon>Magnoliopsida</taxon>
        <taxon>Liliopsida</taxon>
        <taxon>Poales</taxon>
        <taxon>Poaceae</taxon>
        <taxon>PACMAD clade</taxon>
        <taxon>Panicoideae</taxon>
        <taxon>Panicodae</taxon>
        <taxon>Paniceae</taxon>
        <taxon>Panicinae</taxon>
        <taxon>Panicum</taxon>
        <taxon>Panicum sect. Hiantes</taxon>
    </lineage>
</organism>
<feature type="compositionally biased region" description="Low complexity" evidence="1">
    <location>
        <begin position="117"/>
        <end position="155"/>
    </location>
</feature>
<protein>
    <submittedName>
        <fullName evidence="2">Uncharacterized protein</fullName>
    </submittedName>
</protein>
<feature type="compositionally biased region" description="Low complexity" evidence="1">
    <location>
        <begin position="205"/>
        <end position="218"/>
    </location>
</feature>
<evidence type="ECO:0000313" key="3">
    <source>
        <dbReference type="Proteomes" id="UP000823388"/>
    </source>
</evidence>
<dbReference type="PANTHER" id="PTHR33922">
    <property type="entry name" value="OS01G0888066 PROTEIN-RELATED"/>
    <property type="match status" value="1"/>
</dbReference>
<dbReference type="PANTHER" id="PTHR33922:SF10">
    <property type="entry name" value="OS03G0439000 PROTEIN"/>
    <property type="match status" value="1"/>
</dbReference>
<evidence type="ECO:0000256" key="1">
    <source>
        <dbReference type="SAM" id="MobiDB-lite"/>
    </source>
</evidence>
<feature type="region of interest" description="Disordered" evidence="1">
    <location>
        <begin position="1"/>
        <end position="59"/>
    </location>
</feature>
<keyword evidence="3" id="KW-1185">Reference proteome</keyword>
<gene>
    <name evidence="2" type="ORF">PVAP13_9KG372600</name>
</gene>
<name>A0A8T0NVF2_PANVG</name>
<feature type="compositionally biased region" description="Polar residues" evidence="1">
    <location>
        <begin position="14"/>
        <end position="30"/>
    </location>
</feature>
<comment type="caution">
    <text evidence="2">The sequence shown here is derived from an EMBL/GenBank/DDBJ whole genome shotgun (WGS) entry which is preliminary data.</text>
</comment>
<dbReference type="OrthoDB" id="686578at2759"/>
<proteinExistence type="predicted"/>
<feature type="region of interest" description="Disordered" evidence="1">
    <location>
        <begin position="111"/>
        <end position="225"/>
    </location>
</feature>
<dbReference type="EMBL" id="CM029053">
    <property type="protein sequence ID" value="KAG2551116.1"/>
    <property type="molecule type" value="Genomic_DNA"/>
</dbReference>
<feature type="region of interest" description="Disordered" evidence="1">
    <location>
        <begin position="309"/>
        <end position="328"/>
    </location>
</feature>
<sequence>MQKQDHPIPCSLPPANQSSKRPSMASQESTAPAGRSGGADNVRSRTDAENDPVPSAAPEDDFEFCILSSGGLALAGEDAADSMCVADEVFSGGKLLPFRFSSATSADALLRSDSLNGSSTTASTSGFSSRSVSRSGSSSSSSSSSNGSRSTSSTSDPAGLGSCPPNKGASRATADAAVPRRRSLSSSVFYAHPSPSPRPPRRSARPAAASAPRRSTGSAPPPASWGVIRLGVVGAPEVYAPRPAEYRKAAAASARRSARFDQPMRTATKEDKKLALGLLGAGLMCSCSPDAVAPVGSAEVAAAEARRRRKMAEERKRAAKQSGQSTARRSRILEWLEEISISK</sequence>